<comment type="similarity">
    <text evidence="2">Belongs to the MCF2 family.</text>
</comment>
<dbReference type="SUPFAM" id="SSF50729">
    <property type="entry name" value="PH domain-like"/>
    <property type="match status" value="1"/>
</dbReference>
<dbReference type="EMBL" id="CAJNOJ010000001">
    <property type="protein sequence ID" value="CAF0721202.1"/>
    <property type="molecule type" value="Genomic_DNA"/>
</dbReference>
<evidence type="ECO:0000256" key="4">
    <source>
        <dbReference type="SAM" id="MobiDB-lite"/>
    </source>
</evidence>
<evidence type="ECO:0000313" key="7">
    <source>
        <dbReference type="EMBL" id="CAF0721202.1"/>
    </source>
</evidence>
<dbReference type="GO" id="GO:0005737">
    <property type="term" value="C:cytoplasm"/>
    <property type="evidence" value="ECO:0007669"/>
    <property type="project" value="TreeGrafter"/>
</dbReference>
<evidence type="ECO:0000256" key="2">
    <source>
        <dbReference type="ARBA" id="ARBA00049987"/>
    </source>
</evidence>
<accession>A0A813MFS0</accession>
<feature type="domain" description="PH" evidence="5">
    <location>
        <begin position="856"/>
        <end position="957"/>
    </location>
</feature>
<gene>
    <name evidence="7" type="ORF">EDS130_LOCUS268</name>
</gene>
<dbReference type="InterPro" id="IPR001251">
    <property type="entry name" value="CRAL-TRIO_dom"/>
</dbReference>
<evidence type="ECO:0008006" key="9">
    <source>
        <dbReference type="Google" id="ProtNLM"/>
    </source>
</evidence>
<proteinExistence type="inferred from homology"/>
<dbReference type="Proteomes" id="UP000663852">
    <property type="component" value="Unassembled WGS sequence"/>
</dbReference>
<reference evidence="7" key="1">
    <citation type="submission" date="2021-02" db="EMBL/GenBank/DDBJ databases">
        <authorList>
            <person name="Nowell W R."/>
        </authorList>
    </citation>
    <scope>NUCLEOTIDE SEQUENCE</scope>
</reference>
<dbReference type="CDD" id="cd00170">
    <property type="entry name" value="SEC14"/>
    <property type="match status" value="1"/>
</dbReference>
<feature type="coiled-coil region" evidence="3">
    <location>
        <begin position="464"/>
        <end position="491"/>
    </location>
</feature>
<dbReference type="Pfam" id="PF23289">
    <property type="entry name" value="Spectrin_5"/>
    <property type="match status" value="1"/>
</dbReference>
<dbReference type="CDD" id="cd00160">
    <property type="entry name" value="RhoGEF"/>
    <property type="match status" value="1"/>
</dbReference>
<sequence>MIGSNITKNRIERSFGRFFNLESITRLSTLHEDSQEDSQETIHEQCLLDISEYDIIEDTNEKHTTRKSLVDTADLLHEKLAFLTGGTSEDCPILTFPDNPFNDLTEDKYKRLVTYLTQVPSENQRRSGFIIIIDRRSDRWLTVNSIMMYIESYFPFPIKCIYLLRPCSWMQRALSQLIMFKAKSSAYPLITCQSLAELHEYICPNQLSKDLGGSIDFNLSDWIEQRAIIEKLTQSIREFHDTISTFIKHCDQITFPNSVDLTQKILIQHLTQKNELEHELQRIQMWGQSLLCIIRQEHKQSSSSHHNILDKNNDIQHQPILSADRSAHARACLDALTHLDSVKSNLIQFWSKHRTRLNHCLALRHFEQRFQEIRTNCSQLFDEFDQLIDINKLLVASDSHRLNNNHNSKEDIDQISTQLDDLSQRTETMINHSTLLTNDGLALIMEQQRQQVLFDEINTIEPKQQELEAMKQKLIEQIDEKRQNLKLLKLYIDKLSFINDWCLRGKDMLAMHPIHLSNDRAMRSLAEVEHFLMELSTMNIEELQETSATEPLRSMIIQVFNRVNDVRDLCENRCEQLRQLAMPITRPVQRVCPLLYQQNESVMSVGTSTPMLKRQQQFSSVDIDSTDESNVNMDKKQRHVVTELLVTEQVYVEELRTIIEGYMAKFDDSEYSRLLPAVIAQNKSILFSNLPEIYTFHDRLFLRDLQQIYANSLLINSYSVGSAIASCFIKRKSNFKLYEQYVLNKSQSERIWEQYCSGHTFFIKIQQSLNQRLPLDSYLLKPIQRVTQYQLLLKEMIKYTRHEQERIHLQDALSVMLNILSYLNDVMHLTQIVGYPDNLNTLGQIRLRAENCLLSKEKRRGTVYTRAKTSTRDIFLFERVLLLCKKKDDGSGKSIQYQFKEAIKIVDIAVCTHPKNDRKRIEIVLKDYSYIIQFPLNDDKIEEVSIRWIHTIKTCVTKQTEQRRAEIKQRSSSLDHSSHSNRRRVQNRLIAQIRAIDSDDEQVHLPIKLIDLNTDIMTQNHKIVIGNSISHL</sequence>
<dbReference type="InterPro" id="IPR055251">
    <property type="entry name" value="SOS1_NGEF_PH"/>
</dbReference>
<evidence type="ECO:0000313" key="8">
    <source>
        <dbReference type="Proteomes" id="UP000663852"/>
    </source>
</evidence>
<evidence type="ECO:0000256" key="3">
    <source>
        <dbReference type="SAM" id="Coils"/>
    </source>
</evidence>
<dbReference type="InterPro" id="IPR000219">
    <property type="entry name" value="DH_dom"/>
</dbReference>
<dbReference type="Pfam" id="PF22697">
    <property type="entry name" value="SOS1_NGEF_PH"/>
    <property type="match status" value="1"/>
</dbReference>
<dbReference type="SMART" id="SM00325">
    <property type="entry name" value="RhoGEF"/>
    <property type="match status" value="1"/>
</dbReference>
<dbReference type="InterPro" id="IPR035899">
    <property type="entry name" value="DBL_dom_sf"/>
</dbReference>
<dbReference type="SUPFAM" id="SSF48065">
    <property type="entry name" value="DBL homology domain (DH-domain)"/>
    <property type="match status" value="1"/>
</dbReference>
<name>A0A813MFS0_ADIRI</name>
<dbReference type="Gene3D" id="3.40.525.10">
    <property type="entry name" value="CRAL-TRIO lipid binding domain"/>
    <property type="match status" value="1"/>
</dbReference>
<dbReference type="SUPFAM" id="SSF52087">
    <property type="entry name" value="CRAL/TRIO domain"/>
    <property type="match status" value="1"/>
</dbReference>
<dbReference type="InterPro" id="IPR036865">
    <property type="entry name" value="CRAL-TRIO_dom_sf"/>
</dbReference>
<evidence type="ECO:0000256" key="1">
    <source>
        <dbReference type="ARBA" id="ARBA00022658"/>
    </source>
</evidence>
<keyword evidence="1" id="KW-0344">Guanine-nucleotide releasing factor</keyword>
<dbReference type="Pfam" id="PF13716">
    <property type="entry name" value="CRAL_TRIO_2"/>
    <property type="match status" value="1"/>
</dbReference>
<dbReference type="InterPro" id="IPR056466">
    <property type="entry name" value="Spectrin_DBS"/>
</dbReference>
<dbReference type="InterPro" id="IPR011993">
    <property type="entry name" value="PH-like_dom_sf"/>
</dbReference>
<organism evidence="7 8">
    <name type="scientific">Adineta ricciae</name>
    <name type="common">Rotifer</name>
    <dbReference type="NCBI Taxonomy" id="249248"/>
    <lineage>
        <taxon>Eukaryota</taxon>
        <taxon>Metazoa</taxon>
        <taxon>Spiralia</taxon>
        <taxon>Gnathifera</taxon>
        <taxon>Rotifera</taxon>
        <taxon>Eurotatoria</taxon>
        <taxon>Bdelloidea</taxon>
        <taxon>Adinetida</taxon>
        <taxon>Adinetidae</taxon>
        <taxon>Adineta</taxon>
    </lineage>
</organism>
<dbReference type="AlphaFoldDB" id="A0A813MFS0"/>
<dbReference type="InterPro" id="IPR001849">
    <property type="entry name" value="PH_domain"/>
</dbReference>
<evidence type="ECO:0000259" key="6">
    <source>
        <dbReference type="PROSITE" id="PS50010"/>
    </source>
</evidence>
<dbReference type="Gene3D" id="2.30.29.30">
    <property type="entry name" value="Pleckstrin-homology domain (PH domain)/Phosphotyrosine-binding domain (PTB)"/>
    <property type="match status" value="1"/>
</dbReference>
<dbReference type="Pfam" id="PF00621">
    <property type="entry name" value="RhoGEF"/>
    <property type="match status" value="1"/>
</dbReference>
<protein>
    <recommendedName>
        <fullName evidence="9">Guanine nucleotide exchange factor DBS-like protein</fullName>
    </recommendedName>
</protein>
<dbReference type="OrthoDB" id="10004999at2759"/>
<comment type="caution">
    <text evidence="7">The sequence shown here is derived from an EMBL/GenBank/DDBJ whole genome shotgun (WGS) entry which is preliminary data.</text>
</comment>
<dbReference type="Gene3D" id="1.20.900.10">
    <property type="entry name" value="Dbl homology (DH) domain"/>
    <property type="match status" value="1"/>
</dbReference>
<feature type="domain" description="DH" evidence="6">
    <location>
        <begin position="636"/>
        <end position="826"/>
    </location>
</feature>
<dbReference type="PANTHER" id="PTHR22826">
    <property type="entry name" value="RHO GUANINE EXCHANGE FACTOR-RELATED"/>
    <property type="match status" value="1"/>
</dbReference>
<keyword evidence="3" id="KW-0175">Coiled coil</keyword>
<dbReference type="InterPro" id="IPR051336">
    <property type="entry name" value="RhoGEF_Guanine_NuclExch_SF"/>
</dbReference>
<feature type="region of interest" description="Disordered" evidence="4">
    <location>
        <begin position="963"/>
        <end position="982"/>
    </location>
</feature>
<dbReference type="PROSITE" id="PS50010">
    <property type="entry name" value="DH_2"/>
    <property type="match status" value="1"/>
</dbReference>
<evidence type="ECO:0000259" key="5">
    <source>
        <dbReference type="PROSITE" id="PS50003"/>
    </source>
</evidence>
<dbReference type="GO" id="GO:0005085">
    <property type="term" value="F:guanyl-nucleotide exchange factor activity"/>
    <property type="evidence" value="ECO:0007669"/>
    <property type="project" value="UniProtKB-KW"/>
</dbReference>
<dbReference type="PROSITE" id="PS50003">
    <property type="entry name" value="PH_DOMAIN"/>
    <property type="match status" value="1"/>
</dbReference>